<keyword evidence="3" id="KW-1185">Reference proteome</keyword>
<feature type="compositionally biased region" description="Low complexity" evidence="1">
    <location>
        <begin position="26"/>
        <end position="43"/>
    </location>
</feature>
<dbReference type="EMBL" id="JBHSDQ010000006">
    <property type="protein sequence ID" value="MFC4397390.1"/>
    <property type="molecule type" value="Genomic_DNA"/>
</dbReference>
<name>A0ABV8WNV0_9MICC</name>
<evidence type="ECO:0000256" key="1">
    <source>
        <dbReference type="SAM" id="MobiDB-lite"/>
    </source>
</evidence>
<evidence type="ECO:0000313" key="2">
    <source>
        <dbReference type="EMBL" id="MFC4397390.1"/>
    </source>
</evidence>
<evidence type="ECO:0000313" key="3">
    <source>
        <dbReference type="Proteomes" id="UP001595778"/>
    </source>
</evidence>
<feature type="region of interest" description="Disordered" evidence="1">
    <location>
        <begin position="22"/>
        <end position="44"/>
    </location>
</feature>
<sequence length="280" mass="28958">MRFWFVPAVMLAALTGCEYSGPPEGQAAKPSTTATTATPQVATGEAADPRAAEVQAMQEWSRRQLQPDLPGQFAGATMSSTTVSYGFAGAKPGHYDVHFTCEGPMETQLSLATQAGDEVLTPVQVPCDGAVFKAQVTLSIAGVEFVMNPADGADGRYAFRLVPASAEHAATVLQGADGLKALVDAGQTSAPGPAAELKGTLDRDGAGCLILQAEDGDDYTLIFPEGTNLSGGTLVLPAGPRLTGGDPVVLTGHRVPADESLSMCLNYARLYSVESAAIIR</sequence>
<accession>A0ABV8WNV0</accession>
<proteinExistence type="predicted"/>
<evidence type="ECO:0008006" key="4">
    <source>
        <dbReference type="Google" id="ProtNLM"/>
    </source>
</evidence>
<dbReference type="Proteomes" id="UP001595778">
    <property type="component" value="Unassembled WGS sequence"/>
</dbReference>
<gene>
    <name evidence="2" type="ORF">ACFO0G_14910</name>
</gene>
<organism evidence="2 3">
    <name type="scientific">Arthrobacter sedimenti</name>
    <dbReference type="NCBI Taxonomy" id="2694931"/>
    <lineage>
        <taxon>Bacteria</taxon>
        <taxon>Bacillati</taxon>
        <taxon>Actinomycetota</taxon>
        <taxon>Actinomycetes</taxon>
        <taxon>Micrococcales</taxon>
        <taxon>Micrococcaceae</taxon>
        <taxon>Arthrobacter</taxon>
    </lineage>
</organism>
<dbReference type="PROSITE" id="PS51257">
    <property type="entry name" value="PROKAR_LIPOPROTEIN"/>
    <property type="match status" value="1"/>
</dbReference>
<protein>
    <recommendedName>
        <fullName evidence="4">Lipoprotein</fullName>
    </recommendedName>
</protein>
<reference evidence="3" key="1">
    <citation type="journal article" date="2019" name="Int. J. Syst. Evol. Microbiol.">
        <title>The Global Catalogue of Microorganisms (GCM) 10K type strain sequencing project: providing services to taxonomists for standard genome sequencing and annotation.</title>
        <authorList>
            <consortium name="The Broad Institute Genomics Platform"/>
            <consortium name="The Broad Institute Genome Sequencing Center for Infectious Disease"/>
            <person name="Wu L."/>
            <person name="Ma J."/>
        </authorList>
    </citation>
    <scope>NUCLEOTIDE SEQUENCE [LARGE SCALE GENOMIC DNA]</scope>
    <source>
        <strain evidence="3">PJ61</strain>
    </source>
</reference>
<dbReference type="RefSeq" id="WP_376978553.1">
    <property type="nucleotide sequence ID" value="NZ_JBHSDQ010000006.1"/>
</dbReference>
<comment type="caution">
    <text evidence="2">The sequence shown here is derived from an EMBL/GenBank/DDBJ whole genome shotgun (WGS) entry which is preliminary data.</text>
</comment>